<dbReference type="GO" id="GO:0005737">
    <property type="term" value="C:cytoplasm"/>
    <property type="evidence" value="ECO:0007669"/>
    <property type="project" value="UniProtKB-SubCell"/>
</dbReference>
<keyword evidence="5" id="KW-0808">Transferase</keyword>
<keyword evidence="2" id="KW-0813">Transport</keyword>
<evidence type="ECO:0000256" key="2">
    <source>
        <dbReference type="ARBA" id="ARBA00022448"/>
    </source>
</evidence>
<keyword evidence="6" id="KW-0598">Phosphotransferase system</keyword>
<keyword evidence="7" id="KW-0418">Kinase</keyword>
<dbReference type="AlphaFoldDB" id="A0A268NUL6"/>
<dbReference type="RefSeq" id="WP_011248905.1">
    <property type="nucleotide sequence ID" value="NZ_CP012475.1"/>
</dbReference>
<keyword evidence="3" id="KW-0963">Cytoplasm</keyword>
<dbReference type="GO" id="GO:0008982">
    <property type="term" value="F:protein-N(PI)-phosphohistidine-sugar phosphotransferase activity"/>
    <property type="evidence" value="ECO:0007669"/>
    <property type="project" value="InterPro"/>
</dbReference>
<dbReference type="OMA" id="TDCILIA"/>
<keyword evidence="4" id="KW-0762">Sugar transport</keyword>
<gene>
    <name evidence="9" type="ORF">CHH72_19570</name>
</gene>
<dbReference type="Pfam" id="PF03830">
    <property type="entry name" value="PTSIIB_sorb"/>
    <property type="match status" value="1"/>
</dbReference>
<reference evidence="9 10" key="1">
    <citation type="submission" date="2017-07" db="EMBL/GenBank/DDBJ databases">
        <title>Isolation and whole genome analysis of endospore-forming bacteria from heroin.</title>
        <authorList>
            <person name="Kalinowski J."/>
            <person name="Ahrens B."/>
            <person name="Al-Dilaimi A."/>
            <person name="Winkler A."/>
            <person name="Wibberg D."/>
            <person name="Schleenbecker U."/>
            <person name="Ruckert C."/>
            <person name="Wolfel R."/>
            <person name="Grass G."/>
        </authorList>
    </citation>
    <scope>NUCLEOTIDE SEQUENCE [LARGE SCALE GENOMIC DNA]</scope>
    <source>
        <strain evidence="9 10">7539</strain>
    </source>
</reference>
<protein>
    <submittedName>
        <fullName evidence="9">PTS mannose/fructose/sorbose transporter subunit IIB</fullName>
    </submittedName>
</protein>
<dbReference type="InterPro" id="IPR004720">
    <property type="entry name" value="PTS_IIB_sorbose-sp"/>
</dbReference>
<name>A0A268NUL6_SHOCL</name>
<dbReference type="CDD" id="cd00001">
    <property type="entry name" value="PTS_IIB_man"/>
    <property type="match status" value="1"/>
</dbReference>
<comment type="caution">
    <text evidence="9">The sequence shown here is derived from an EMBL/GenBank/DDBJ whole genome shotgun (WGS) entry which is preliminary data.</text>
</comment>
<evidence type="ECO:0000256" key="5">
    <source>
        <dbReference type="ARBA" id="ARBA00022679"/>
    </source>
</evidence>
<dbReference type="GO" id="GO:0009401">
    <property type="term" value="P:phosphoenolpyruvate-dependent sugar phosphotransferase system"/>
    <property type="evidence" value="ECO:0007669"/>
    <property type="project" value="UniProtKB-KW"/>
</dbReference>
<evidence type="ECO:0000256" key="3">
    <source>
        <dbReference type="ARBA" id="ARBA00022490"/>
    </source>
</evidence>
<evidence type="ECO:0000313" key="9">
    <source>
        <dbReference type="EMBL" id="PAE87203.1"/>
    </source>
</evidence>
<proteinExistence type="predicted"/>
<feature type="domain" description="PTS EIIB type-4" evidence="8">
    <location>
        <begin position="1"/>
        <end position="159"/>
    </location>
</feature>
<dbReference type="GO" id="GO:0016301">
    <property type="term" value="F:kinase activity"/>
    <property type="evidence" value="ECO:0007669"/>
    <property type="project" value="UniProtKB-KW"/>
</dbReference>
<accession>A0A268NUL6</accession>
<dbReference type="InterPro" id="IPR036667">
    <property type="entry name" value="PTS_IIB_sorbose-sp_sf"/>
</dbReference>
<organism evidence="9 10">
    <name type="scientific">Shouchella clausii</name>
    <name type="common">Alkalihalobacillus clausii</name>
    <dbReference type="NCBI Taxonomy" id="79880"/>
    <lineage>
        <taxon>Bacteria</taxon>
        <taxon>Bacillati</taxon>
        <taxon>Bacillota</taxon>
        <taxon>Bacilli</taxon>
        <taxon>Bacillales</taxon>
        <taxon>Bacillaceae</taxon>
        <taxon>Shouchella</taxon>
    </lineage>
</organism>
<evidence type="ECO:0000256" key="6">
    <source>
        <dbReference type="ARBA" id="ARBA00022683"/>
    </source>
</evidence>
<evidence type="ECO:0000256" key="7">
    <source>
        <dbReference type="ARBA" id="ARBA00022777"/>
    </source>
</evidence>
<dbReference type="SUPFAM" id="SSF52728">
    <property type="entry name" value="PTS IIb component"/>
    <property type="match status" value="1"/>
</dbReference>
<dbReference type="PROSITE" id="PS51101">
    <property type="entry name" value="PTS_EIIB_TYPE_4"/>
    <property type="match status" value="1"/>
</dbReference>
<dbReference type="Gene3D" id="3.40.35.10">
    <property type="entry name" value="Phosphotransferase system, sorbose subfamily IIB component"/>
    <property type="match status" value="1"/>
</dbReference>
<evidence type="ECO:0000259" key="8">
    <source>
        <dbReference type="PROSITE" id="PS51101"/>
    </source>
</evidence>
<evidence type="ECO:0000313" key="10">
    <source>
        <dbReference type="Proteomes" id="UP000216207"/>
    </source>
</evidence>
<comment type="subcellular location">
    <subcellularLocation>
        <location evidence="1">Cytoplasm</location>
    </subcellularLocation>
</comment>
<dbReference type="Proteomes" id="UP000216207">
    <property type="component" value="Unassembled WGS sequence"/>
</dbReference>
<evidence type="ECO:0000256" key="4">
    <source>
        <dbReference type="ARBA" id="ARBA00022597"/>
    </source>
</evidence>
<dbReference type="EMBL" id="NPCC01000038">
    <property type="protein sequence ID" value="PAE87203.1"/>
    <property type="molecule type" value="Genomic_DNA"/>
</dbReference>
<sequence>MMVTFFRVDDRLIHGQVAYSWTKHLEAEVILVANDKVVNDPIQKMSLNLAKPSGVAVEIASVADAVKYIQSTEHQNKRIFVLVNNSTDALTFAKSNVGLQSINLGGMRAGEGKQSVSRAIYVNDQDIQHFKEIEELGIEVEIRQVPTDSKKIFSKVVNS</sequence>
<evidence type="ECO:0000256" key="1">
    <source>
        <dbReference type="ARBA" id="ARBA00004496"/>
    </source>
</evidence>